<feature type="compositionally biased region" description="Basic and acidic residues" evidence="4">
    <location>
        <begin position="490"/>
        <end position="500"/>
    </location>
</feature>
<dbReference type="InterPro" id="IPR032629">
    <property type="entry name" value="DCB_dom"/>
</dbReference>
<proteinExistence type="inferred from homology"/>
<dbReference type="GO" id="GO:0005794">
    <property type="term" value="C:Golgi apparatus"/>
    <property type="evidence" value="ECO:0007669"/>
    <property type="project" value="UniProtKB-ARBA"/>
</dbReference>
<protein>
    <recommendedName>
        <fullName evidence="9">Endosomal peripheral membrane protein</fullName>
    </recommendedName>
</protein>
<dbReference type="SUPFAM" id="SSF48371">
    <property type="entry name" value="ARM repeat"/>
    <property type="match status" value="1"/>
</dbReference>
<evidence type="ECO:0000256" key="4">
    <source>
        <dbReference type="SAM" id="MobiDB-lite"/>
    </source>
</evidence>
<dbReference type="Proteomes" id="UP000809789">
    <property type="component" value="Unassembled WGS sequence"/>
</dbReference>
<keyword evidence="8" id="KW-1185">Reference proteome</keyword>
<comment type="caution">
    <text evidence="7">The sequence shown here is derived from an EMBL/GenBank/DDBJ whole genome shotgun (WGS) entry which is preliminary data.</text>
</comment>
<name>A0A8K0PEX7_9PEZI</name>
<evidence type="ECO:0000313" key="8">
    <source>
        <dbReference type="Proteomes" id="UP000809789"/>
    </source>
</evidence>
<dbReference type="Pfam" id="PF16213">
    <property type="entry name" value="DCB"/>
    <property type="match status" value="1"/>
</dbReference>
<evidence type="ECO:0000256" key="2">
    <source>
        <dbReference type="ARBA" id="ARBA00022448"/>
    </source>
</evidence>
<dbReference type="EMBL" id="JAESVG020000007">
    <property type="protein sequence ID" value="KAG8626027.1"/>
    <property type="molecule type" value="Genomic_DNA"/>
</dbReference>
<evidence type="ECO:0000256" key="3">
    <source>
        <dbReference type="ARBA" id="ARBA00022927"/>
    </source>
</evidence>
<accession>A0A8K0PEX7</accession>
<gene>
    <name evidence="7" type="ORF">KVT40_006428</name>
</gene>
<feature type="compositionally biased region" description="Polar residues" evidence="4">
    <location>
        <begin position="501"/>
        <end position="520"/>
    </location>
</feature>
<evidence type="ECO:0008006" key="9">
    <source>
        <dbReference type="Google" id="ProtNLM"/>
    </source>
</evidence>
<feature type="region of interest" description="Disordered" evidence="4">
    <location>
        <begin position="476"/>
        <end position="520"/>
    </location>
</feature>
<dbReference type="PANTHER" id="PTHR10663:SF333">
    <property type="entry name" value="PROTEIN MON2 HOMOLOG"/>
    <property type="match status" value="1"/>
</dbReference>
<feature type="compositionally biased region" description="Basic and acidic residues" evidence="4">
    <location>
        <begin position="1668"/>
        <end position="1692"/>
    </location>
</feature>
<dbReference type="GO" id="GO:0015031">
    <property type="term" value="P:protein transport"/>
    <property type="evidence" value="ECO:0007669"/>
    <property type="project" value="UniProtKB-KW"/>
</dbReference>
<reference evidence="7" key="1">
    <citation type="submission" date="2021-07" db="EMBL/GenBank/DDBJ databases">
        <title>Elsinoe batatas strain:CRI-CJ2 Genome sequencing and assembly.</title>
        <authorList>
            <person name="Huang L."/>
        </authorList>
    </citation>
    <scope>NUCLEOTIDE SEQUENCE</scope>
    <source>
        <strain evidence="7">CRI-CJ2</strain>
    </source>
</reference>
<dbReference type="OrthoDB" id="294853at2759"/>
<evidence type="ECO:0000256" key="1">
    <source>
        <dbReference type="ARBA" id="ARBA00008144"/>
    </source>
</evidence>
<evidence type="ECO:0000259" key="6">
    <source>
        <dbReference type="Pfam" id="PF16213"/>
    </source>
</evidence>
<evidence type="ECO:0000313" key="7">
    <source>
        <dbReference type="EMBL" id="KAG8626027.1"/>
    </source>
</evidence>
<dbReference type="Pfam" id="PF12783">
    <property type="entry name" value="Sec7-like_HUS"/>
    <property type="match status" value="1"/>
</dbReference>
<evidence type="ECO:0000259" key="5">
    <source>
        <dbReference type="Pfam" id="PF12783"/>
    </source>
</evidence>
<sequence length="1747" mass="189716">MSGQILAIELTAISQEAKRRYADIRTAADKSLQELKSLPSTSEQQLAADLSRRASFIDPFVQGAVSKNARLANSSLVCLQRLIVVKGLPPSRLKDVLEGFNASTSLSLDIQLKILQALPGLAQNYAEHLTGDLLAAALRVCAALQNANTPTVSAVAAATLQQLVVSVFDKVAVEDAQSRNSFGSQVAQIDSDGSTIPLRQAAFDAYGVLLDIALACQGERTSFLELNNFPSAVGLELIHAALTSHASIFSGHSELVKVLKDQVVPFLIRLLSDRQNFGITLRAMRIAPLIVQRHVMQMPEECEILLGLLTHLLDPDSSPPWKRTMVMEVFRIIYATPALVIQLYMQYDQRQSSKAIVRDNISSFVRLSTEKPALIGLGQQSTTPSQPDNENDNDVDVASIEAAGGMAGIISSTVTESSAPGMSTQWSMPKIQILDLLDKNEAPSFPETYIYTLTLECLDSLSDNLAKIILPLTMSQDGPSKRRARQQQTSKEESEHERTDGSQSKSGGLQRSRSYRSSTMPINPLTLDKIPAAPKVKAIAALLEDCWPALLATSSTFLYSALDNDYYRGLIRSFQRFTQVSGLLDLVTARDAFLTTLGKAAVPPNLTSSLSYSVPQSPGVGSPGNLSKTLLSVNSALSGQSQSGAAGGRRPSHEPASLVLTTRNLLCLRALVNLAIALGPTLKDSFAIILGTLQHADLYLDYMQQSGSSASLAPIGHEIEAVKSASKRLMESTSDYPNDSFKYILDIFCQSIDDDVASHSAIQSPVQSRKTSVDMSRRPSSVAAASSDSFLRTPDRYILLSKTGRLADTNISRFASYPPHESGWQRLAECLISAATERGIPRESRAAAADILCRSAVSLVKISVVESTEDTEKIQHLALISLNRLVEDLFEQDVRPTSLDVSIYCRALYAIQSILEASGEVLVIGWDTLLSIIEMAFSRNGQAVTDDEQSIKLAIPGVKSNGTSSSQDVGEIELIAVEAGRIAFAIIQIICSDFLSSLQPSLIITVSDILHKFARQRAEVNMSLTAITLFADVSSFLLKDNAKSALESIASPQSDKAPQKIYEDLRKSEKDSRAAQWIILLHQLSEVASDDRGEIRNGAFQMLLRILLDQSLDPHAFQFAFTSVLLRALEDNMKRQTASSKFDVNGNGADLNAPATEASRALLEGIAKYLSQNLDTFERTTQFLETWDRMMSTMRGFLELTNHHMNQAVYAALATVLAALPAAKDGWPRAIGQVGSLWGSCFPVATQRSKESGQQEAYVSYIDCASELARLTAAEVTPSQIQSIARNAVRCVTESTSERFGSDENSTTRLQSSTLVLLKSLRSEVEDAAHILISVAAEIVRLPFEDHDKAAEIVAKRPTFVAVSKEAMNWMVELFTKHAQQPELYESSAISTAIAALTLPIKIKYHFSKSGKGPPPWKRATNSALAILPLILAQVKGKEKTSQPDIWSAIVQLSSAIIHGDYSPLPIPSSFPAICQVEEDEQFDAASLLTLRSIIFPHLGSSAIPNKIREQYCHALFSASIIHPLRPTQRHLLNPATNPLTTLHDPVRPRVHSPEPSRREDLAYLCTAELISMTTTSPKGFDWHESTTFTSPYAPGDYGAQGSEEKRNLARAALPWLLARVATVFGGYIADQPLRSGGLMQISLREEICWLLKRVGQVRCAVGIEPASGEHGEGQGGAERKKDAGKDARMGSEKTATGFEEGDESAHLRALHPLIVKAIGVAGHPRHGNEEVLAALMQVLDVAGGGA</sequence>
<keyword evidence="3" id="KW-0653">Protein transport</keyword>
<organism evidence="7 8">
    <name type="scientific">Elsinoe batatas</name>
    <dbReference type="NCBI Taxonomy" id="2601811"/>
    <lineage>
        <taxon>Eukaryota</taxon>
        <taxon>Fungi</taxon>
        <taxon>Dikarya</taxon>
        <taxon>Ascomycota</taxon>
        <taxon>Pezizomycotina</taxon>
        <taxon>Dothideomycetes</taxon>
        <taxon>Dothideomycetidae</taxon>
        <taxon>Myriangiales</taxon>
        <taxon>Elsinoaceae</taxon>
        <taxon>Elsinoe</taxon>
    </lineage>
</organism>
<comment type="similarity">
    <text evidence="1">Belongs to the MON2 family.</text>
</comment>
<keyword evidence="2" id="KW-0813">Transport</keyword>
<dbReference type="InterPro" id="IPR032691">
    <property type="entry name" value="Mon2/Sec7/BIG1-like_HUS"/>
</dbReference>
<feature type="domain" description="Mon2/Sec7/BIG1-like dimerisation and cyclophilin-binding" evidence="6">
    <location>
        <begin position="6"/>
        <end position="175"/>
    </location>
</feature>
<feature type="region of interest" description="Disordered" evidence="4">
    <location>
        <begin position="1666"/>
        <end position="1703"/>
    </location>
</feature>
<feature type="domain" description="Mon2/Sec7/BIG1-like HUS" evidence="5">
    <location>
        <begin position="202"/>
        <end position="356"/>
    </location>
</feature>
<dbReference type="PANTHER" id="PTHR10663">
    <property type="entry name" value="GUANYL-NUCLEOTIDE EXCHANGE FACTOR"/>
    <property type="match status" value="1"/>
</dbReference>
<dbReference type="InterPro" id="IPR016024">
    <property type="entry name" value="ARM-type_fold"/>
</dbReference>